<keyword evidence="7" id="KW-1185">Reference proteome</keyword>
<evidence type="ECO:0000256" key="3">
    <source>
        <dbReference type="ARBA" id="ARBA00022840"/>
    </source>
</evidence>
<keyword evidence="2" id="KW-0547">Nucleotide-binding</keyword>
<protein>
    <submittedName>
        <fullName evidence="6">AAA family ATPase</fullName>
    </submittedName>
</protein>
<feature type="domain" description="AAA+ ATPase" evidence="5">
    <location>
        <begin position="262"/>
        <end position="398"/>
    </location>
</feature>
<gene>
    <name evidence="6" type="ORF">BKK80_01660</name>
</gene>
<evidence type="ECO:0000256" key="4">
    <source>
        <dbReference type="SAM" id="MobiDB-lite"/>
    </source>
</evidence>
<dbReference type="Pfam" id="PF00004">
    <property type="entry name" value="AAA"/>
    <property type="match status" value="2"/>
</dbReference>
<dbReference type="InterPro" id="IPR003959">
    <property type="entry name" value="ATPase_AAA_core"/>
</dbReference>
<evidence type="ECO:0000256" key="2">
    <source>
        <dbReference type="ARBA" id="ARBA00022741"/>
    </source>
</evidence>
<dbReference type="SUPFAM" id="SSF52540">
    <property type="entry name" value="P-loop containing nucleoside triphosphate hydrolases"/>
    <property type="match status" value="2"/>
</dbReference>
<feature type="region of interest" description="Disordered" evidence="4">
    <location>
        <begin position="1"/>
        <end position="20"/>
    </location>
</feature>
<sequence>MPTENRPMLRHHRSRSHRDPQDVSPAVRLWLLRLLVPLGAHREFIQRSGFGNDALAHAIGLGAFVDPEDLEFDAEAVRRRLRKLHQEAERNAGDAGAGGDRDMPAFLARNIARLAEVVGLSALDCRILAFVVLLKNERLLDDTADWLGSLSAAKVFDTLAVLLDEPEPAVRAALGPHGVLARSGLVSIDRSCRYTLNGKLELLSDSFADHIVSTDADPIGLLRDTVAVAAPATLRLDDYEHVRSSLAVLLPYLRQAMAAGRPGVNVFLYGPPGTGKSELAKVLAREIGTELFEVASEDDDGDPISGERRLRAYRAGQSFLGQRRALILFDEVEDVFQDGDGLFGLGGRKSTAQTRKAWINRTLEANPVPTLWLSNSARGLDGAFLRRFDMVMELPVPPRRQRTRIIEGACAGLLDARAVARMAESEVLAPAVVTRAAAVVQAIRQELGPDGTASAMALLIGNTLRAQGHPDLARPGAERLPELYDPTLVHADADLDALAAGLQRSRAGRLCLVGPPGTGKTAFGRWLAERLAVPLHVKRVSDLVSPYVGESEQNLAHAFRRAAEDGALLLIDEVDSFLQDRRGAQRSWEVSLVNEMLTQMEAFPGVFVASTNLMDGLDPAALRRFDLKVAFHPLKSDQAWTLLCRYAEQLALPAPEAALLPRVSQLARLATLTPGDYAAVARRHRFNALASAADFVAALEGECALKDGGKAAIGFR</sequence>
<dbReference type="InterPro" id="IPR050221">
    <property type="entry name" value="26S_Proteasome_ATPase"/>
</dbReference>
<name>A0ABM6F098_9BURK</name>
<dbReference type="SMART" id="SM00382">
    <property type="entry name" value="AAA"/>
    <property type="match status" value="2"/>
</dbReference>
<evidence type="ECO:0000313" key="6">
    <source>
        <dbReference type="EMBL" id="AOZ04686.1"/>
    </source>
</evidence>
<dbReference type="EMBL" id="CP017754">
    <property type="protein sequence ID" value="AOZ04686.1"/>
    <property type="molecule type" value="Genomic_DNA"/>
</dbReference>
<accession>A0ABM6F098</accession>
<evidence type="ECO:0000259" key="5">
    <source>
        <dbReference type="SMART" id="SM00382"/>
    </source>
</evidence>
<keyword evidence="3" id="KW-0067">ATP-binding</keyword>
<reference evidence="6 7" key="1">
    <citation type="submission" date="2016-10" db="EMBL/GenBank/DDBJ databases">
        <title>Complete genome sequences of three Cupriavidus strains isolated from various Malaysian environments.</title>
        <authorList>
            <person name="Abdullah A.A.-A."/>
            <person name="Shafie N.A.H."/>
            <person name="Lau N.S."/>
        </authorList>
    </citation>
    <scope>NUCLEOTIDE SEQUENCE [LARGE SCALE GENOMIC DNA]</scope>
    <source>
        <strain evidence="6 7">USMAA1020</strain>
    </source>
</reference>
<dbReference type="Gene3D" id="3.40.50.300">
    <property type="entry name" value="P-loop containing nucleotide triphosphate hydrolases"/>
    <property type="match status" value="2"/>
</dbReference>
<evidence type="ECO:0000313" key="7">
    <source>
        <dbReference type="Proteomes" id="UP000177515"/>
    </source>
</evidence>
<comment type="similarity">
    <text evidence="1">Belongs to the AAA ATPase family.</text>
</comment>
<organism evidence="6 7">
    <name type="scientific">Cupriavidus malaysiensis</name>
    <dbReference type="NCBI Taxonomy" id="367825"/>
    <lineage>
        <taxon>Bacteria</taxon>
        <taxon>Pseudomonadati</taxon>
        <taxon>Pseudomonadota</taxon>
        <taxon>Betaproteobacteria</taxon>
        <taxon>Burkholderiales</taxon>
        <taxon>Burkholderiaceae</taxon>
        <taxon>Cupriavidus</taxon>
    </lineage>
</organism>
<dbReference type="CDD" id="cd19481">
    <property type="entry name" value="RecA-like_protease"/>
    <property type="match status" value="1"/>
</dbReference>
<dbReference type="InterPro" id="IPR027417">
    <property type="entry name" value="P-loop_NTPase"/>
</dbReference>
<dbReference type="InterPro" id="IPR003593">
    <property type="entry name" value="AAA+_ATPase"/>
</dbReference>
<evidence type="ECO:0000256" key="1">
    <source>
        <dbReference type="ARBA" id="ARBA00006914"/>
    </source>
</evidence>
<dbReference type="PANTHER" id="PTHR23073">
    <property type="entry name" value="26S PROTEASOME REGULATORY SUBUNIT"/>
    <property type="match status" value="1"/>
</dbReference>
<feature type="domain" description="AAA+ ATPase" evidence="5">
    <location>
        <begin position="506"/>
        <end position="635"/>
    </location>
</feature>
<proteinExistence type="inferred from homology"/>
<dbReference type="Proteomes" id="UP000177515">
    <property type="component" value="Chromosome 1"/>
</dbReference>